<feature type="transmembrane region" description="Helical" evidence="10">
    <location>
        <begin position="21"/>
        <end position="43"/>
    </location>
</feature>
<keyword evidence="3" id="KW-1003">Cell membrane</keyword>
<keyword evidence="4" id="KW-0488">Methylation</keyword>
<dbReference type="PATRIC" id="fig|1423790.3.peg.458"/>
<proteinExistence type="inferred from homology"/>
<evidence type="ECO:0000313" key="12">
    <source>
        <dbReference type="Proteomes" id="UP000009311"/>
    </source>
</evidence>
<dbReference type="InterPro" id="IPR016940">
    <property type="entry name" value="ComGC"/>
</dbReference>
<dbReference type="InterPro" id="IPR000983">
    <property type="entry name" value="Bac_GSPG_pilin"/>
</dbReference>
<evidence type="ECO:0000256" key="2">
    <source>
        <dbReference type="ARBA" id="ARBA00004241"/>
    </source>
</evidence>
<reference evidence="11 12" key="1">
    <citation type="submission" date="2012-06" db="EMBL/GenBank/DDBJ databases">
        <title>Draft Genome Sequence of Lactobacillus pasteurii CRBIP 24.76T.</title>
        <authorList>
            <person name="Cousin S."/>
            <person name="Bouchier C."/>
            <person name="Loux V."/>
            <person name="Ma L."/>
            <person name="Creno S."/>
            <person name="Bizet C."/>
            <person name="Clermont D."/>
        </authorList>
    </citation>
    <scope>NUCLEOTIDE SEQUENCE [LARGE SCALE GENOMIC DNA]</scope>
    <source>
        <strain evidence="12">CRBIP 24.76T</strain>
    </source>
</reference>
<gene>
    <name evidence="11" type="ORF">BN53_07185</name>
</gene>
<dbReference type="NCBIfam" id="TIGR02532">
    <property type="entry name" value="IV_pilin_GFxxxE"/>
    <property type="match status" value="1"/>
</dbReference>
<evidence type="ECO:0000313" key="11">
    <source>
        <dbReference type="EMBL" id="CCI85861.1"/>
    </source>
</evidence>
<dbReference type="PANTHER" id="PTHR30093">
    <property type="entry name" value="GENERAL SECRETION PATHWAY PROTEIN G"/>
    <property type="match status" value="1"/>
</dbReference>
<protein>
    <submittedName>
        <fullName evidence="11">Competence protein</fullName>
    </submittedName>
</protein>
<dbReference type="AlphaFoldDB" id="I7LBS3"/>
<comment type="caution">
    <text evidence="11">The sequence shown here is derived from an EMBL/GenBank/DDBJ whole genome shotgun (WGS) entry which is preliminary data.</text>
</comment>
<accession>I7LBS3</accession>
<evidence type="ECO:0000256" key="6">
    <source>
        <dbReference type="ARBA" id="ARBA00022989"/>
    </source>
</evidence>
<dbReference type="Pfam" id="PF07963">
    <property type="entry name" value="N_methyl"/>
    <property type="match status" value="1"/>
</dbReference>
<dbReference type="GO" id="GO:0015627">
    <property type="term" value="C:type II protein secretion system complex"/>
    <property type="evidence" value="ECO:0007669"/>
    <property type="project" value="InterPro"/>
</dbReference>
<keyword evidence="8" id="KW-0178">Competence</keyword>
<dbReference type="PIRSF" id="PIRSF029928">
    <property type="entry name" value="Late_competence_ComGC"/>
    <property type="match status" value="1"/>
</dbReference>
<evidence type="ECO:0000256" key="4">
    <source>
        <dbReference type="ARBA" id="ARBA00022481"/>
    </source>
</evidence>
<dbReference type="GO" id="GO:0015628">
    <property type="term" value="P:protein secretion by the type II secretion system"/>
    <property type="evidence" value="ECO:0007669"/>
    <property type="project" value="InterPro"/>
</dbReference>
<evidence type="ECO:0000256" key="9">
    <source>
        <dbReference type="ARBA" id="ARBA00043982"/>
    </source>
</evidence>
<dbReference type="EMBL" id="CAKD01000024">
    <property type="protein sequence ID" value="CCI85861.1"/>
    <property type="molecule type" value="Genomic_DNA"/>
</dbReference>
<evidence type="ECO:0000256" key="5">
    <source>
        <dbReference type="ARBA" id="ARBA00022692"/>
    </source>
</evidence>
<sequence>MKKLQKKLFNRLKQMKQSKKKGFTLIEMVVVIAIIVILLIIVAPNLAKQRETAENKSKVALKQTVETQVELYRVEHNETPKGLSELVNEGMLTKDQVEKFGKYGYEYQDSGKIVDKNGKS</sequence>
<dbReference type="STRING" id="1423790.BN53_07185"/>
<keyword evidence="12" id="KW-1185">Reference proteome</keyword>
<organism evidence="11 12">
    <name type="scientific">Lactobacillus pasteurii DSM 23907 = CRBIP 24.76</name>
    <dbReference type="NCBI Taxonomy" id="1423790"/>
    <lineage>
        <taxon>Bacteria</taxon>
        <taxon>Bacillati</taxon>
        <taxon>Bacillota</taxon>
        <taxon>Bacilli</taxon>
        <taxon>Lactobacillales</taxon>
        <taxon>Lactobacillaceae</taxon>
        <taxon>Lactobacillus</taxon>
    </lineage>
</organism>
<dbReference type="GO" id="GO:0030420">
    <property type="term" value="P:establishment of competence for transformation"/>
    <property type="evidence" value="ECO:0007669"/>
    <property type="project" value="UniProtKB-KW"/>
</dbReference>
<evidence type="ECO:0000256" key="8">
    <source>
        <dbReference type="ARBA" id="ARBA00023287"/>
    </source>
</evidence>
<dbReference type="GO" id="GO:0009986">
    <property type="term" value="C:cell surface"/>
    <property type="evidence" value="ECO:0007669"/>
    <property type="project" value="UniProtKB-SubCell"/>
</dbReference>
<dbReference type="GO" id="GO:0005886">
    <property type="term" value="C:plasma membrane"/>
    <property type="evidence" value="ECO:0007669"/>
    <property type="project" value="UniProtKB-SubCell"/>
</dbReference>
<dbReference type="NCBIfam" id="NF040999">
    <property type="entry name" value="pilin_ComGC"/>
    <property type="match status" value="1"/>
</dbReference>
<evidence type="ECO:0000256" key="1">
    <source>
        <dbReference type="ARBA" id="ARBA00004162"/>
    </source>
</evidence>
<dbReference type="Gene3D" id="3.30.700.10">
    <property type="entry name" value="Glycoprotein, Type 4 Pilin"/>
    <property type="match status" value="1"/>
</dbReference>
<name>I7LBS3_9LACO</name>
<dbReference type="PROSITE" id="PS00409">
    <property type="entry name" value="PROKAR_NTER_METHYL"/>
    <property type="match status" value="1"/>
</dbReference>
<keyword evidence="6 10" id="KW-1133">Transmembrane helix</keyword>
<dbReference type="eggNOG" id="COG4537">
    <property type="taxonomic scope" value="Bacteria"/>
</dbReference>
<evidence type="ECO:0000256" key="3">
    <source>
        <dbReference type="ARBA" id="ARBA00022475"/>
    </source>
</evidence>
<comment type="subcellular location">
    <subcellularLocation>
        <location evidence="1">Cell membrane</location>
        <topology evidence="1">Single-pass membrane protein</topology>
    </subcellularLocation>
    <subcellularLocation>
        <location evidence="2">Cell surface</location>
    </subcellularLocation>
</comment>
<comment type="similarity">
    <text evidence="9">Belongs to the ComGC family.</text>
</comment>
<dbReference type="PRINTS" id="PR00813">
    <property type="entry name" value="BCTERIALGSPG"/>
</dbReference>
<evidence type="ECO:0000256" key="10">
    <source>
        <dbReference type="SAM" id="Phobius"/>
    </source>
</evidence>
<dbReference type="Proteomes" id="UP000009311">
    <property type="component" value="Unassembled WGS sequence"/>
</dbReference>
<dbReference type="PANTHER" id="PTHR30093:SF2">
    <property type="entry name" value="TYPE II SECRETION SYSTEM PROTEIN H"/>
    <property type="match status" value="1"/>
</dbReference>
<dbReference type="RefSeq" id="WP_009560422.1">
    <property type="nucleotide sequence ID" value="NZ_AYZN01000001.1"/>
</dbReference>
<keyword evidence="7 10" id="KW-0472">Membrane</keyword>
<keyword evidence="5 10" id="KW-0812">Transmembrane</keyword>
<dbReference type="SUPFAM" id="SSF54523">
    <property type="entry name" value="Pili subunits"/>
    <property type="match status" value="1"/>
</dbReference>
<dbReference type="InterPro" id="IPR045584">
    <property type="entry name" value="Pilin-like"/>
</dbReference>
<dbReference type="InterPro" id="IPR012902">
    <property type="entry name" value="N_methyl_site"/>
</dbReference>
<evidence type="ECO:0000256" key="7">
    <source>
        <dbReference type="ARBA" id="ARBA00023136"/>
    </source>
</evidence>